<sequence>MKKYFATISYPENQSRTENKFYPMGGERPSDFKKRMFKLVKQPMFSPVAYILTFKELDEKAINQMLEEFMSRLRNEDSVAKEVSKTMRRFERKC</sequence>
<dbReference type="AlphaFoldDB" id="A0A0F9C1W6"/>
<gene>
    <name evidence="1" type="ORF">LCGC14_2378000</name>
</gene>
<comment type="caution">
    <text evidence="1">The sequence shown here is derived from an EMBL/GenBank/DDBJ whole genome shotgun (WGS) entry which is preliminary data.</text>
</comment>
<name>A0A0F9C1W6_9ZZZZ</name>
<reference evidence="1" key="1">
    <citation type="journal article" date="2015" name="Nature">
        <title>Complex archaea that bridge the gap between prokaryotes and eukaryotes.</title>
        <authorList>
            <person name="Spang A."/>
            <person name="Saw J.H."/>
            <person name="Jorgensen S.L."/>
            <person name="Zaremba-Niedzwiedzka K."/>
            <person name="Martijn J."/>
            <person name="Lind A.E."/>
            <person name="van Eijk R."/>
            <person name="Schleper C."/>
            <person name="Guy L."/>
            <person name="Ettema T.J."/>
        </authorList>
    </citation>
    <scope>NUCLEOTIDE SEQUENCE</scope>
</reference>
<proteinExistence type="predicted"/>
<dbReference type="EMBL" id="LAZR01035198">
    <property type="protein sequence ID" value="KKL28154.1"/>
    <property type="molecule type" value="Genomic_DNA"/>
</dbReference>
<evidence type="ECO:0000313" key="1">
    <source>
        <dbReference type="EMBL" id="KKL28154.1"/>
    </source>
</evidence>
<organism evidence="1">
    <name type="scientific">marine sediment metagenome</name>
    <dbReference type="NCBI Taxonomy" id="412755"/>
    <lineage>
        <taxon>unclassified sequences</taxon>
        <taxon>metagenomes</taxon>
        <taxon>ecological metagenomes</taxon>
    </lineage>
</organism>
<protein>
    <submittedName>
        <fullName evidence="1">Uncharacterized protein</fullName>
    </submittedName>
</protein>
<accession>A0A0F9C1W6</accession>